<name>A0ABQ5HYY5_9ASTR</name>
<feature type="compositionally biased region" description="Basic and acidic residues" evidence="1">
    <location>
        <begin position="49"/>
        <end position="61"/>
    </location>
</feature>
<proteinExistence type="predicted"/>
<dbReference type="PANTHER" id="PTHR31973">
    <property type="entry name" value="POLYPROTEIN, PUTATIVE-RELATED"/>
    <property type="match status" value="1"/>
</dbReference>
<protein>
    <submittedName>
        <fullName evidence="3">Transposase, MuDR, MULE transposase domain protein</fullName>
    </submittedName>
</protein>
<feature type="region of interest" description="Disordered" evidence="1">
    <location>
        <begin position="39"/>
        <end position="61"/>
    </location>
</feature>
<sequence>MHDDLTYTMLHDMMMKKFNLEANYPLNLSAKLSSFDDTFDITDDPENNESNHKNESHFEKSESSFAFGDYNEYEDEQIAFNDDVDENPQPNYQKGRNVKVGNIFDNKEALDLAIILKALDEGYQFLSDRSAPERYALKCFHFNECDWKICATRWRDTDKFSITFLNDVHTCPKTQTYHNHRNANKKVIAHLLTPKLQDTKRVLKGKDIQQDILSEYKINISDQQAWRGKDYGIQQIRGSPYEAFEMLPYYCYNLERKNEGTITCIKTDEKGVFEMLFIAIGVSIRTFVHCLRPLLIIDATYLKGQYKRTNLVAVGMDDNNQIMPISFGICKGETGPCWHVAIALAVQNEFPLAFHAVCCRHLMMNLSLKRKKTKGLFWKICKAYTTEEFSTEMSNLQDVQPDAYHKLCEAGP</sequence>
<accession>A0ABQ5HYY5</accession>
<evidence type="ECO:0000259" key="2">
    <source>
        <dbReference type="Pfam" id="PF03108"/>
    </source>
</evidence>
<reference evidence="3" key="2">
    <citation type="submission" date="2022-01" db="EMBL/GenBank/DDBJ databases">
        <authorList>
            <person name="Yamashiro T."/>
            <person name="Shiraishi A."/>
            <person name="Satake H."/>
            <person name="Nakayama K."/>
        </authorList>
    </citation>
    <scope>NUCLEOTIDE SEQUENCE</scope>
</reference>
<dbReference type="InterPro" id="IPR004332">
    <property type="entry name" value="Transposase_MuDR"/>
</dbReference>
<evidence type="ECO:0000313" key="4">
    <source>
        <dbReference type="Proteomes" id="UP001151760"/>
    </source>
</evidence>
<evidence type="ECO:0000313" key="3">
    <source>
        <dbReference type="EMBL" id="GJT93048.1"/>
    </source>
</evidence>
<dbReference type="PANTHER" id="PTHR31973:SF185">
    <property type="entry name" value="TRANSPOSASE, MUDR, PLANT, MULE TRANSPOSASE DOMAIN-CONTAINING PROTEIN"/>
    <property type="match status" value="1"/>
</dbReference>
<dbReference type="EMBL" id="BQNB010020168">
    <property type="protein sequence ID" value="GJT93048.1"/>
    <property type="molecule type" value="Genomic_DNA"/>
</dbReference>
<comment type="caution">
    <text evidence="3">The sequence shown here is derived from an EMBL/GenBank/DDBJ whole genome shotgun (WGS) entry which is preliminary data.</text>
</comment>
<gene>
    <name evidence="3" type="ORF">Tco_1081893</name>
</gene>
<dbReference type="Proteomes" id="UP001151760">
    <property type="component" value="Unassembled WGS sequence"/>
</dbReference>
<evidence type="ECO:0000256" key="1">
    <source>
        <dbReference type="SAM" id="MobiDB-lite"/>
    </source>
</evidence>
<feature type="domain" description="Transposase MuDR plant" evidence="2">
    <location>
        <begin position="98"/>
        <end position="162"/>
    </location>
</feature>
<reference evidence="3" key="1">
    <citation type="journal article" date="2022" name="Int. J. Mol. Sci.">
        <title>Draft Genome of Tanacetum Coccineum: Genomic Comparison of Closely Related Tanacetum-Family Plants.</title>
        <authorList>
            <person name="Yamashiro T."/>
            <person name="Shiraishi A."/>
            <person name="Nakayama K."/>
            <person name="Satake H."/>
        </authorList>
    </citation>
    <scope>NUCLEOTIDE SEQUENCE</scope>
</reference>
<dbReference type="Pfam" id="PF03108">
    <property type="entry name" value="DBD_Tnp_Mut"/>
    <property type="match status" value="1"/>
</dbReference>
<keyword evidence="4" id="KW-1185">Reference proteome</keyword>
<organism evidence="3 4">
    <name type="scientific">Tanacetum coccineum</name>
    <dbReference type="NCBI Taxonomy" id="301880"/>
    <lineage>
        <taxon>Eukaryota</taxon>
        <taxon>Viridiplantae</taxon>
        <taxon>Streptophyta</taxon>
        <taxon>Embryophyta</taxon>
        <taxon>Tracheophyta</taxon>
        <taxon>Spermatophyta</taxon>
        <taxon>Magnoliopsida</taxon>
        <taxon>eudicotyledons</taxon>
        <taxon>Gunneridae</taxon>
        <taxon>Pentapetalae</taxon>
        <taxon>asterids</taxon>
        <taxon>campanulids</taxon>
        <taxon>Asterales</taxon>
        <taxon>Asteraceae</taxon>
        <taxon>Asteroideae</taxon>
        <taxon>Anthemideae</taxon>
        <taxon>Anthemidinae</taxon>
        <taxon>Tanacetum</taxon>
    </lineage>
</organism>